<proteinExistence type="predicted"/>
<evidence type="ECO:0000313" key="2">
    <source>
        <dbReference type="EMBL" id="KAF2848634.1"/>
    </source>
</evidence>
<organism evidence="2 3">
    <name type="scientific">Plenodomus tracheiphilus IPT5</name>
    <dbReference type="NCBI Taxonomy" id="1408161"/>
    <lineage>
        <taxon>Eukaryota</taxon>
        <taxon>Fungi</taxon>
        <taxon>Dikarya</taxon>
        <taxon>Ascomycota</taxon>
        <taxon>Pezizomycotina</taxon>
        <taxon>Dothideomycetes</taxon>
        <taxon>Pleosporomycetidae</taxon>
        <taxon>Pleosporales</taxon>
        <taxon>Pleosporineae</taxon>
        <taxon>Leptosphaeriaceae</taxon>
        <taxon>Plenodomus</taxon>
    </lineage>
</organism>
<dbReference type="InterPro" id="IPR050261">
    <property type="entry name" value="FrsA_esterase"/>
</dbReference>
<reference evidence="2" key="1">
    <citation type="submission" date="2020-01" db="EMBL/GenBank/DDBJ databases">
        <authorList>
            <consortium name="DOE Joint Genome Institute"/>
            <person name="Haridas S."/>
            <person name="Albert R."/>
            <person name="Binder M."/>
            <person name="Bloem J."/>
            <person name="Labutti K."/>
            <person name="Salamov A."/>
            <person name="Andreopoulos B."/>
            <person name="Baker S.E."/>
            <person name="Barry K."/>
            <person name="Bills G."/>
            <person name="Bluhm B.H."/>
            <person name="Cannon C."/>
            <person name="Castanera R."/>
            <person name="Culley D.E."/>
            <person name="Daum C."/>
            <person name="Ezra D."/>
            <person name="Gonzalez J.B."/>
            <person name="Henrissat B."/>
            <person name="Kuo A."/>
            <person name="Liang C."/>
            <person name="Lipzen A."/>
            <person name="Lutzoni F."/>
            <person name="Magnuson J."/>
            <person name="Mondo S."/>
            <person name="Nolan M."/>
            <person name="Ohm R."/>
            <person name="Pangilinan J."/>
            <person name="Park H.-J."/>
            <person name="Ramirez L."/>
            <person name="Alfaro M."/>
            <person name="Sun H."/>
            <person name="Tritt A."/>
            <person name="Yoshinaga Y."/>
            <person name="Zwiers L.-H."/>
            <person name="Turgeon B.G."/>
            <person name="Goodwin S.B."/>
            <person name="Spatafora J.W."/>
            <person name="Crous P.W."/>
            <person name="Grigoriev I.V."/>
        </authorList>
    </citation>
    <scope>NUCLEOTIDE SEQUENCE</scope>
    <source>
        <strain evidence="2">IPT5</strain>
    </source>
</reference>
<sequence length="403" mass="45548">MPNGNWILGDLFTKDYGHCGSIQKLWEQRWKFPCMKGVYPFHDGKFDDFEPIFSFLIENNINDPYDDAYTNAFLPAARRLAREAQAMEKRDKEAAEKLYLNSNAVYRLSRFPYIDTDRKRVAFEEQKEVYIRGSQLWDTPIEECIVPHKYAGNGDGDNIPLYIRKPSGAGPFPTILLITGLDGHRPDNTERTQEHLNRGWATVICDIPGTTVDCPANKRDPLSPDRLFTSILEWIKETTYLDEKKVIAWGLSAGGYYAIRLAHTHASKLIGSVGHGAGTHHYIGAEWLSQIGKHEYPFGLERAYTSKYGYDSFEEMKEKCQDEFSLISGKGDGVAVVASGMKSCRLLLINGVLDGCMPIEDSMLLAEFGSVKEMRFVQGRLHMGYPEANSIVYPWLEGVMGSK</sequence>
<dbReference type="SUPFAM" id="SSF53474">
    <property type="entry name" value="alpha/beta-Hydrolases"/>
    <property type="match status" value="1"/>
</dbReference>
<dbReference type="Proteomes" id="UP000799423">
    <property type="component" value="Unassembled WGS sequence"/>
</dbReference>
<dbReference type="Gene3D" id="3.40.50.1820">
    <property type="entry name" value="alpha/beta hydrolase"/>
    <property type="match status" value="1"/>
</dbReference>
<dbReference type="InterPro" id="IPR010520">
    <property type="entry name" value="FrsA-like"/>
</dbReference>
<accession>A0A6A7B0N0</accession>
<name>A0A6A7B0N0_9PLEO</name>
<evidence type="ECO:0000256" key="1">
    <source>
        <dbReference type="ARBA" id="ARBA00022801"/>
    </source>
</evidence>
<dbReference type="OrthoDB" id="5409895at2759"/>
<keyword evidence="1" id="KW-0378">Hydrolase</keyword>
<protein>
    <submittedName>
        <fullName evidence="2">Pigment biosynthesis protein Ayg1</fullName>
    </submittedName>
</protein>
<dbReference type="FunFam" id="3.40.50.1820:FF:000145">
    <property type="entry name" value="Pigment biosynthesis protein"/>
    <property type="match status" value="1"/>
</dbReference>
<evidence type="ECO:0000313" key="3">
    <source>
        <dbReference type="Proteomes" id="UP000799423"/>
    </source>
</evidence>
<dbReference type="EMBL" id="MU006316">
    <property type="protein sequence ID" value="KAF2848634.1"/>
    <property type="molecule type" value="Genomic_DNA"/>
</dbReference>
<dbReference type="InterPro" id="IPR029058">
    <property type="entry name" value="AB_hydrolase_fold"/>
</dbReference>
<dbReference type="Pfam" id="PF06500">
    <property type="entry name" value="FrsA-like"/>
    <property type="match status" value="1"/>
</dbReference>
<gene>
    <name evidence="2" type="ORF">T440DRAFT_150322</name>
</gene>
<dbReference type="PANTHER" id="PTHR22946:SF12">
    <property type="entry name" value="CONIDIAL PIGMENT BIOSYNTHESIS PROTEIN AYG1 (AFU_ORTHOLOGUE AFUA_2G17550)"/>
    <property type="match status" value="1"/>
</dbReference>
<dbReference type="GO" id="GO:0016787">
    <property type="term" value="F:hydrolase activity"/>
    <property type="evidence" value="ECO:0007669"/>
    <property type="project" value="UniProtKB-KW"/>
</dbReference>
<keyword evidence="3" id="KW-1185">Reference proteome</keyword>
<dbReference type="AlphaFoldDB" id="A0A6A7B0N0"/>
<dbReference type="PANTHER" id="PTHR22946">
    <property type="entry name" value="DIENELACTONE HYDROLASE DOMAIN-CONTAINING PROTEIN-RELATED"/>
    <property type="match status" value="1"/>
</dbReference>